<protein>
    <submittedName>
        <fullName evidence="1">CFIS2 protein</fullName>
    </submittedName>
</protein>
<evidence type="ECO:0000313" key="1">
    <source>
        <dbReference type="EMBL" id="CAE7334708.1"/>
    </source>
</evidence>
<dbReference type="GO" id="GO:0003729">
    <property type="term" value="F:mRNA binding"/>
    <property type="evidence" value="ECO:0007669"/>
    <property type="project" value="InterPro"/>
</dbReference>
<reference evidence="1" key="1">
    <citation type="submission" date="2021-02" db="EMBL/GenBank/DDBJ databases">
        <authorList>
            <person name="Dougan E. K."/>
            <person name="Rhodes N."/>
            <person name="Thang M."/>
            <person name="Chan C."/>
        </authorList>
    </citation>
    <scope>NUCLEOTIDE SEQUENCE</scope>
</reference>
<comment type="caution">
    <text evidence="1">The sequence shown here is derived from an EMBL/GenBank/DDBJ whole genome shotgun (WGS) entry which is preliminary data.</text>
</comment>
<gene>
    <name evidence="1" type="primary">CFIS2</name>
    <name evidence="1" type="ORF">SPIL2461_LOCUS7821</name>
</gene>
<organism evidence="1 2">
    <name type="scientific">Symbiodinium pilosum</name>
    <name type="common">Dinoflagellate</name>
    <dbReference type="NCBI Taxonomy" id="2952"/>
    <lineage>
        <taxon>Eukaryota</taxon>
        <taxon>Sar</taxon>
        <taxon>Alveolata</taxon>
        <taxon>Dinophyceae</taxon>
        <taxon>Suessiales</taxon>
        <taxon>Symbiodiniaceae</taxon>
        <taxon>Symbiodinium</taxon>
    </lineage>
</organism>
<proteinExistence type="predicted"/>
<dbReference type="InterPro" id="IPR016706">
    <property type="entry name" value="Cleav_polyA_spec_factor_su5"/>
</dbReference>
<keyword evidence="2" id="KW-1185">Reference proteome</keyword>
<accession>A0A812PHX2</accession>
<dbReference type="Pfam" id="PF13869">
    <property type="entry name" value="NUDIX_2"/>
    <property type="match status" value="1"/>
</dbReference>
<evidence type="ECO:0000313" key="2">
    <source>
        <dbReference type="Proteomes" id="UP000649617"/>
    </source>
</evidence>
<dbReference type="GO" id="GO:0005849">
    <property type="term" value="C:mRNA cleavage factor complex"/>
    <property type="evidence" value="ECO:0007669"/>
    <property type="project" value="InterPro"/>
</dbReference>
<dbReference type="PANTHER" id="PTHR13047">
    <property type="entry name" value="PRE-MRNA CLEAVAGE FACTOR IM, 25KD SUBUNIT"/>
    <property type="match status" value="1"/>
</dbReference>
<dbReference type="AlphaFoldDB" id="A0A812PHX2"/>
<dbReference type="Gene3D" id="3.90.79.10">
    <property type="entry name" value="Nucleoside Triphosphate Pyrophosphohydrolase"/>
    <property type="match status" value="1"/>
</dbReference>
<feature type="non-terminal residue" evidence="1">
    <location>
        <position position="130"/>
    </location>
</feature>
<dbReference type="OrthoDB" id="277288at2759"/>
<name>A0A812PHX2_SYMPI</name>
<dbReference type="EMBL" id="CAJNIZ010012490">
    <property type="protein sequence ID" value="CAE7334708.1"/>
    <property type="molecule type" value="Genomic_DNA"/>
</dbReference>
<dbReference type="Proteomes" id="UP000649617">
    <property type="component" value="Unassembled WGS sequence"/>
</dbReference>
<sequence>EAGYALPGGTLRPGESEKDGLNRKMRRFIFNADPSMVCEWKIGDLLSVWWCPSYDGTSYPYLPPHVTRPKECIKVYQVNLPQRCVFAVPETDKLVAIPFFDLHEDPAAYPELRDIPQLVSRYAISLFEQG</sequence>
<dbReference type="GO" id="GO:0031124">
    <property type="term" value="P:mRNA 3'-end processing"/>
    <property type="evidence" value="ECO:0007669"/>
    <property type="project" value="InterPro"/>
</dbReference>